<proteinExistence type="inferred from homology"/>
<evidence type="ECO:0000259" key="2">
    <source>
        <dbReference type="Pfam" id="PF09811"/>
    </source>
</evidence>
<keyword evidence="4" id="KW-1185">Reference proteome</keyword>
<dbReference type="InterPro" id="IPR019191">
    <property type="entry name" value="Essential_protein_Yae1_N"/>
</dbReference>
<name>A0A9P7CKI4_9FUNG</name>
<dbReference type="Proteomes" id="UP000740926">
    <property type="component" value="Unassembled WGS sequence"/>
</dbReference>
<dbReference type="Pfam" id="PF09811">
    <property type="entry name" value="Yae1_N"/>
    <property type="match status" value="1"/>
</dbReference>
<dbReference type="PANTHER" id="PTHR28532:SF1">
    <property type="entry name" value="ORAL CANCER OVEREXPRESSED 1"/>
    <property type="match status" value="1"/>
</dbReference>
<comment type="similarity">
    <text evidence="1">Belongs to the LTO1 family.</text>
</comment>
<comment type="caution">
    <text evidence="3">The sequence shown here is derived from an EMBL/GenBank/DDBJ whole genome shotgun (WGS) entry which is preliminary data.</text>
</comment>
<evidence type="ECO:0000313" key="3">
    <source>
        <dbReference type="EMBL" id="KAG1565247.1"/>
    </source>
</evidence>
<dbReference type="PANTHER" id="PTHR28532">
    <property type="entry name" value="GEO13458P1"/>
    <property type="match status" value="1"/>
</dbReference>
<feature type="domain" description="Essential protein Yae1 N-terminal" evidence="2">
    <location>
        <begin position="28"/>
        <end position="66"/>
    </location>
</feature>
<evidence type="ECO:0000313" key="4">
    <source>
        <dbReference type="Proteomes" id="UP000740926"/>
    </source>
</evidence>
<reference evidence="3 4" key="1">
    <citation type="journal article" date="2020" name="Microb. Genom.">
        <title>Genetic diversity of clinical and environmental Mucorales isolates obtained from an investigation of mucormycosis cases among solid organ transplant recipients.</title>
        <authorList>
            <person name="Nguyen M.H."/>
            <person name="Kaul D."/>
            <person name="Muto C."/>
            <person name="Cheng S.J."/>
            <person name="Richter R.A."/>
            <person name="Bruno V.M."/>
            <person name="Liu G."/>
            <person name="Beyhan S."/>
            <person name="Sundermann A.J."/>
            <person name="Mounaud S."/>
            <person name="Pasculle A.W."/>
            <person name="Nierman W.C."/>
            <person name="Driscoll E."/>
            <person name="Cumbie R."/>
            <person name="Clancy C.J."/>
            <person name="Dupont C.L."/>
        </authorList>
    </citation>
    <scope>NUCLEOTIDE SEQUENCE [LARGE SCALE GENOMIC DNA]</scope>
    <source>
        <strain evidence="3 4">GL24</strain>
    </source>
</reference>
<dbReference type="EMBL" id="JAANIU010002201">
    <property type="protein sequence ID" value="KAG1565247.1"/>
    <property type="molecule type" value="Genomic_DNA"/>
</dbReference>
<protein>
    <recommendedName>
        <fullName evidence="2">Essential protein Yae1 N-terminal domain-containing protein</fullName>
    </recommendedName>
</protein>
<dbReference type="AlphaFoldDB" id="A0A9P7CKI4"/>
<evidence type="ECO:0000256" key="1">
    <source>
        <dbReference type="ARBA" id="ARBA00038090"/>
    </source>
</evidence>
<organism evidence="3 4">
    <name type="scientific">Rhizopus delemar</name>
    <dbReference type="NCBI Taxonomy" id="936053"/>
    <lineage>
        <taxon>Eukaryota</taxon>
        <taxon>Fungi</taxon>
        <taxon>Fungi incertae sedis</taxon>
        <taxon>Mucoromycota</taxon>
        <taxon>Mucoromycotina</taxon>
        <taxon>Mucoromycetes</taxon>
        <taxon>Mucorales</taxon>
        <taxon>Mucorineae</taxon>
        <taxon>Rhizopodaceae</taxon>
        <taxon>Rhizopus</taxon>
    </lineage>
</organism>
<gene>
    <name evidence="3" type="ORF">G6F50_010254</name>
</gene>
<sequence>MSNNKNLPPPNQDIESLCYLETMFQEHGFDDGFKDGEKSGELEGRIFGCEKAFDLGKEIGFYSGCVDMWYQLSAEYPEMISSKLTRQLEGLQKTIDQFPDYNDHEVDLFALKDKMKNKLRVISSLLGVQQKYSSVETPKMTY</sequence>
<accession>A0A9P7CKI4</accession>
<dbReference type="InterPro" id="IPR052436">
    <property type="entry name" value="LTO1_adapter"/>
</dbReference>